<reference evidence="4 5" key="1">
    <citation type="submission" date="2018-12" db="EMBL/GenBank/DDBJ databases">
        <authorList>
            <person name="Yu L."/>
        </authorList>
    </citation>
    <scope>NUCLEOTIDE SEQUENCE [LARGE SCALE GENOMIC DNA]</scope>
    <source>
        <strain evidence="4 5">S5H2222</strain>
    </source>
</reference>
<keyword evidence="2" id="KW-0472">Membrane</keyword>
<dbReference type="EMBL" id="RXNR01000016">
    <property type="protein sequence ID" value="RTQ93792.1"/>
    <property type="molecule type" value="Genomic_DNA"/>
</dbReference>
<feature type="transmembrane region" description="Helical" evidence="2">
    <location>
        <begin position="9"/>
        <end position="26"/>
    </location>
</feature>
<dbReference type="GO" id="GO:0016020">
    <property type="term" value="C:membrane"/>
    <property type="evidence" value="ECO:0007669"/>
    <property type="project" value="InterPro"/>
</dbReference>
<dbReference type="Pfam" id="PF09648">
    <property type="entry name" value="YycI"/>
    <property type="match status" value="1"/>
</dbReference>
<dbReference type="Proteomes" id="UP000276349">
    <property type="component" value="Unassembled WGS sequence"/>
</dbReference>
<evidence type="ECO:0000259" key="3">
    <source>
        <dbReference type="Pfam" id="PF09648"/>
    </source>
</evidence>
<dbReference type="RefSeq" id="WP_126293845.1">
    <property type="nucleotide sequence ID" value="NZ_CP155468.1"/>
</dbReference>
<sequence length="296" mass="34323">MDWSKSKSIFIVVFLILDVFLYSLYLNRHTEAQQVPILGEKNIEARLKDDNITYGALPTNTEKASYISGRVKNFEEEKVQLQNVQTATIENNNKLIVQLREPVKIPGTLEEANFSEFLKQYVYNGANYSLWMVDEENRRATFFQSVNNRTIYYNINGVLTIYWNEDNEIVMYEQTILEKIEEYEEEETLLTPIQVIQALYAKGMLKPDSRITNMKLGYSTLVQLTKTQVFVPTWEVQVNTADDDTEEYFVNAVEGKVIDVQIDSSKVEEVENDVEEALESEEVKEAKETNKEVDTE</sequence>
<comment type="caution">
    <text evidence="4">The sequence shown here is derived from an EMBL/GenBank/DDBJ whole genome shotgun (WGS) entry which is preliminary data.</text>
</comment>
<dbReference type="AlphaFoldDB" id="A0A3S0KK66"/>
<dbReference type="OrthoDB" id="2388036at2"/>
<name>A0A3S0KK66_9BACI</name>
<accession>A0A3S0KK66</accession>
<feature type="compositionally biased region" description="Basic and acidic residues" evidence="1">
    <location>
        <begin position="281"/>
        <end position="296"/>
    </location>
</feature>
<evidence type="ECO:0000256" key="2">
    <source>
        <dbReference type="SAM" id="Phobius"/>
    </source>
</evidence>
<evidence type="ECO:0000256" key="1">
    <source>
        <dbReference type="SAM" id="MobiDB-lite"/>
    </source>
</evidence>
<feature type="compositionally biased region" description="Acidic residues" evidence="1">
    <location>
        <begin position="270"/>
        <end position="280"/>
    </location>
</feature>
<dbReference type="Gene3D" id="2.40.128.690">
    <property type="entry name" value="YycH protein, domain 3-like"/>
    <property type="match status" value="1"/>
</dbReference>
<evidence type="ECO:0000313" key="5">
    <source>
        <dbReference type="Proteomes" id="UP000276349"/>
    </source>
</evidence>
<keyword evidence="5" id="KW-1185">Reference proteome</keyword>
<gene>
    <name evidence="4" type="ORF">EKG35_07600</name>
</gene>
<feature type="region of interest" description="Disordered" evidence="1">
    <location>
        <begin position="269"/>
        <end position="296"/>
    </location>
</feature>
<evidence type="ECO:0000313" key="4">
    <source>
        <dbReference type="EMBL" id="RTQ93792.1"/>
    </source>
</evidence>
<keyword evidence="2" id="KW-0812">Transmembrane</keyword>
<organism evidence="4 5">
    <name type="scientific">Lysinibacillus telephonicus</name>
    <dbReference type="NCBI Taxonomy" id="1714840"/>
    <lineage>
        <taxon>Bacteria</taxon>
        <taxon>Bacillati</taxon>
        <taxon>Bacillota</taxon>
        <taxon>Bacilli</taxon>
        <taxon>Bacillales</taxon>
        <taxon>Bacillaceae</taxon>
        <taxon>Lysinibacillus</taxon>
    </lineage>
</organism>
<keyword evidence="2" id="KW-1133">Transmembrane helix</keyword>
<protein>
    <submittedName>
        <fullName evidence="4">Transcriptional regulator</fullName>
    </submittedName>
</protein>
<feature type="domain" description="Regulatory protein YycH-like" evidence="3">
    <location>
        <begin position="34"/>
        <end position="253"/>
    </location>
</feature>
<dbReference type="InterPro" id="IPR018604">
    <property type="entry name" value="YycI-like"/>
</dbReference>
<proteinExistence type="predicted"/>